<dbReference type="GO" id="GO:0016605">
    <property type="term" value="C:PML body"/>
    <property type="evidence" value="ECO:0007669"/>
    <property type="project" value="TreeGrafter"/>
</dbReference>
<feature type="domain" description="Protein kinase" evidence="8">
    <location>
        <begin position="37"/>
        <end position="361"/>
    </location>
</feature>
<protein>
    <recommendedName>
        <fullName evidence="8">Protein kinase domain-containing protein</fullName>
    </recommendedName>
</protein>
<dbReference type="GO" id="GO:0046332">
    <property type="term" value="F:SMAD binding"/>
    <property type="evidence" value="ECO:0007669"/>
    <property type="project" value="TreeGrafter"/>
</dbReference>
<reference evidence="9" key="2">
    <citation type="submission" date="2025-09" db="UniProtKB">
        <authorList>
            <consortium name="Ensembl"/>
        </authorList>
    </citation>
    <scope>IDENTIFICATION</scope>
</reference>
<dbReference type="InterPro" id="IPR000719">
    <property type="entry name" value="Prot_kinase_dom"/>
</dbReference>
<dbReference type="AlphaFoldDB" id="A0A8P4GAA3"/>
<dbReference type="Pfam" id="PF00069">
    <property type="entry name" value="Pkinase"/>
    <property type="match status" value="1"/>
</dbReference>
<dbReference type="GO" id="GO:0003713">
    <property type="term" value="F:transcription coactivator activity"/>
    <property type="evidence" value="ECO:0007669"/>
    <property type="project" value="TreeGrafter"/>
</dbReference>
<dbReference type="SUPFAM" id="SSF56112">
    <property type="entry name" value="Protein kinase-like (PK-like)"/>
    <property type="match status" value="1"/>
</dbReference>
<evidence type="ECO:0000259" key="8">
    <source>
        <dbReference type="PROSITE" id="PS50011"/>
    </source>
</evidence>
<dbReference type="GO" id="GO:0004713">
    <property type="term" value="F:protein tyrosine kinase activity"/>
    <property type="evidence" value="ECO:0007669"/>
    <property type="project" value="TreeGrafter"/>
</dbReference>
<keyword evidence="3 6" id="KW-0547">Nucleotide-binding</keyword>
<keyword evidence="10" id="KW-1185">Reference proteome</keyword>
<dbReference type="PROSITE" id="PS00108">
    <property type="entry name" value="PROTEIN_KINASE_ST"/>
    <property type="match status" value="1"/>
</dbReference>
<evidence type="ECO:0000256" key="5">
    <source>
        <dbReference type="ARBA" id="ARBA00022840"/>
    </source>
</evidence>
<dbReference type="PANTHER" id="PTHR24058:SF53">
    <property type="entry name" value="HOMEODOMAIN-INTERACTING PROTEIN KINASE 2"/>
    <property type="match status" value="1"/>
</dbReference>
<name>A0A8P4GAA3_DICLA</name>
<evidence type="ECO:0000313" key="10">
    <source>
        <dbReference type="Proteomes" id="UP000694389"/>
    </source>
</evidence>
<organism evidence="9 10">
    <name type="scientific">Dicentrarchus labrax</name>
    <name type="common">European seabass</name>
    <name type="synonym">Morone labrax</name>
    <dbReference type="NCBI Taxonomy" id="13489"/>
    <lineage>
        <taxon>Eukaryota</taxon>
        <taxon>Metazoa</taxon>
        <taxon>Chordata</taxon>
        <taxon>Craniata</taxon>
        <taxon>Vertebrata</taxon>
        <taxon>Euteleostomi</taxon>
        <taxon>Actinopterygii</taxon>
        <taxon>Neopterygii</taxon>
        <taxon>Teleostei</taxon>
        <taxon>Neoteleostei</taxon>
        <taxon>Acanthomorphata</taxon>
        <taxon>Eupercaria</taxon>
        <taxon>Moronidae</taxon>
        <taxon>Dicentrarchus</taxon>
    </lineage>
</organism>
<dbReference type="GO" id="GO:0045944">
    <property type="term" value="P:positive regulation of transcription by RNA polymerase II"/>
    <property type="evidence" value="ECO:0007669"/>
    <property type="project" value="TreeGrafter"/>
</dbReference>
<dbReference type="Gene3D" id="3.30.200.20">
    <property type="entry name" value="Phosphorylase Kinase, domain 1"/>
    <property type="match status" value="1"/>
</dbReference>
<dbReference type="GO" id="GO:0005524">
    <property type="term" value="F:ATP binding"/>
    <property type="evidence" value="ECO:0007669"/>
    <property type="project" value="UniProtKB-UniRule"/>
</dbReference>
<dbReference type="GO" id="GO:0042771">
    <property type="term" value="P:intrinsic apoptotic signaling pathway in response to DNA damage by p53 class mediator"/>
    <property type="evidence" value="ECO:0007669"/>
    <property type="project" value="TreeGrafter"/>
</dbReference>
<dbReference type="InterPro" id="IPR017441">
    <property type="entry name" value="Protein_kinase_ATP_BS"/>
</dbReference>
<feature type="region of interest" description="Disordered" evidence="7">
    <location>
        <begin position="412"/>
        <end position="464"/>
    </location>
</feature>
<dbReference type="Ensembl" id="ENSDLAT00005071463.1">
    <property type="protein sequence ID" value="ENSDLAP00005071953.1"/>
    <property type="gene ID" value="ENSDLAG00005031668.1"/>
</dbReference>
<dbReference type="GeneTree" id="ENSGT00940000164472"/>
<reference evidence="9" key="1">
    <citation type="submission" date="2025-08" db="UniProtKB">
        <authorList>
            <consortium name="Ensembl"/>
        </authorList>
    </citation>
    <scope>IDENTIFICATION</scope>
</reference>
<feature type="compositionally biased region" description="Polar residues" evidence="7">
    <location>
        <begin position="433"/>
        <end position="451"/>
    </location>
</feature>
<evidence type="ECO:0000256" key="1">
    <source>
        <dbReference type="ARBA" id="ARBA00022527"/>
    </source>
</evidence>
<evidence type="ECO:0000313" key="9">
    <source>
        <dbReference type="Ensembl" id="ENSDLAP00005071953.1"/>
    </source>
</evidence>
<evidence type="ECO:0000256" key="6">
    <source>
        <dbReference type="PROSITE-ProRule" id="PRU10141"/>
    </source>
</evidence>
<dbReference type="GO" id="GO:0003714">
    <property type="term" value="F:transcription corepressor activity"/>
    <property type="evidence" value="ECO:0007669"/>
    <property type="project" value="TreeGrafter"/>
</dbReference>
<accession>A0A8P4GAA3</accession>
<dbReference type="GO" id="GO:0007224">
    <property type="term" value="P:smoothened signaling pathway"/>
    <property type="evidence" value="ECO:0007669"/>
    <property type="project" value="TreeGrafter"/>
</dbReference>
<sequence length="706" mass="77922">MHTSHIFSPCSPSLLTFTLTAPEVQAGDTLLSSSSGYSVLEFIGEGCYGKVAKCQNLATKETVAVKILNKDTDFIQDTEKEMSMLEIIRVLNPDRTNVVKFFESFEHMGLTCLAFEMLDGSLYDLLLEREWKPLSLNKIRPITKQLLVALDALKGIGILHTDIKPDNIMFVNKQDQPLRVKLIDFGDAIPGSKIQPEMDIQPVGYRAPEIALGLPFTEAIDVWGVGCILAFLYLAENIFPVDCDYQMMKCMVEVLGQPEDHLLRAGKYTQYFFIKEEAVDGPTWRLMTPEEYTAANIVKPKERNSFIDLPSSLDDLVNVHPKGVAAEFKDRKAFVDLIKWLLHLDGDQRISPHRALQHPFITMSHLNEHPDSRDYLATSLTMMSVCPMEDLADRRNTSAACKPEESPAGFYVKGLSSGSNDNAPANRPPATLSYDNGHTTGSSDGVPVTSSNHKDSDSLTSDGALPSLSNDEYLAAWSFDGGSPSCSYGKDSDSWSSRGGLPFCSYVKDSDSRTSDGELPSLSNDEDLRAWSFDGGLPFCYYAQDSESWTSDGGLPSLSYGKAPSAWYLYGKLPSLFNHQDLAAWSFDGGLPSCSYAQDSESWSFDEELPSLSYYKDPPAWSLDGELPSLFYDKDPSVWSVDRGLPSCSYDEYPAARSSDGAKPANFTAAASASGGHTKKELKRIGRFVNRISASFCCCWHPTVVD</sequence>
<evidence type="ECO:0000256" key="7">
    <source>
        <dbReference type="SAM" id="MobiDB-lite"/>
    </source>
</evidence>
<dbReference type="InterPro" id="IPR050494">
    <property type="entry name" value="Ser_Thr_dual-spec_kinase"/>
</dbReference>
<dbReference type="PANTHER" id="PTHR24058">
    <property type="entry name" value="DUAL SPECIFICITY PROTEIN KINASE"/>
    <property type="match status" value="1"/>
</dbReference>
<dbReference type="PROSITE" id="PS00107">
    <property type="entry name" value="PROTEIN_KINASE_ATP"/>
    <property type="match status" value="1"/>
</dbReference>
<dbReference type="PROSITE" id="PS50011">
    <property type="entry name" value="PROTEIN_KINASE_DOM"/>
    <property type="match status" value="1"/>
</dbReference>
<keyword evidence="5 6" id="KW-0067">ATP-binding</keyword>
<keyword evidence="2" id="KW-0808">Transferase</keyword>
<dbReference type="GO" id="GO:0004674">
    <property type="term" value="F:protein serine/threonine kinase activity"/>
    <property type="evidence" value="ECO:0007669"/>
    <property type="project" value="UniProtKB-KW"/>
</dbReference>
<dbReference type="Gene3D" id="1.10.510.10">
    <property type="entry name" value="Transferase(Phosphotransferase) domain 1"/>
    <property type="match status" value="1"/>
</dbReference>
<evidence type="ECO:0000256" key="2">
    <source>
        <dbReference type="ARBA" id="ARBA00022679"/>
    </source>
</evidence>
<evidence type="ECO:0000256" key="3">
    <source>
        <dbReference type="ARBA" id="ARBA00022741"/>
    </source>
</evidence>
<dbReference type="Proteomes" id="UP000694389">
    <property type="component" value="Unassembled WGS sequence"/>
</dbReference>
<feature type="binding site" evidence="6">
    <location>
        <position position="66"/>
    </location>
    <ligand>
        <name>ATP</name>
        <dbReference type="ChEBI" id="CHEBI:30616"/>
    </ligand>
</feature>
<keyword evidence="4" id="KW-0418">Kinase</keyword>
<dbReference type="GO" id="GO:0005737">
    <property type="term" value="C:cytoplasm"/>
    <property type="evidence" value="ECO:0007669"/>
    <property type="project" value="TreeGrafter"/>
</dbReference>
<dbReference type="SMART" id="SM00220">
    <property type="entry name" value="S_TKc"/>
    <property type="match status" value="1"/>
</dbReference>
<evidence type="ECO:0000256" key="4">
    <source>
        <dbReference type="ARBA" id="ARBA00022777"/>
    </source>
</evidence>
<dbReference type="InterPro" id="IPR008271">
    <property type="entry name" value="Ser/Thr_kinase_AS"/>
</dbReference>
<keyword evidence="1" id="KW-0723">Serine/threonine-protein kinase</keyword>
<proteinExistence type="predicted"/>
<dbReference type="InterPro" id="IPR011009">
    <property type="entry name" value="Kinase-like_dom_sf"/>
</dbReference>